<dbReference type="Proteomes" id="UP000235786">
    <property type="component" value="Unassembled WGS sequence"/>
</dbReference>
<accession>A0A2J6RI76</accession>
<gene>
    <name evidence="1" type="ORF">L207DRAFT_514137</name>
</gene>
<protein>
    <submittedName>
        <fullName evidence="1">Uncharacterized protein</fullName>
    </submittedName>
</protein>
<evidence type="ECO:0000313" key="2">
    <source>
        <dbReference type="Proteomes" id="UP000235786"/>
    </source>
</evidence>
<sequence>MHGLGLGATLNYENALLSRLPGLVGDIEPEAEKGRIGLVPKQGGEIARSQRFYI</sequence>
<evidence type="ECO:0000313" key="1">
    <source>
        <dbReference type="EMBL" id="PMD38213.1"/>
    </source>
</evidence>
<keyword evidence="2" id="KW-1185">Reference proteome</keyword>
<organism evidence="1 2">
    <name type="scientific">Hyaloscypha variabilis (strain UAMH 11265 / GT02V1 / F)</name>
    <name type="common">Meliniomyces variabilis</name>
    <dbReference type="NCBI Taxonomy" id="1149755"/>
    <lineage>
        <taxon>Eukaryota</taxon>
        <taxon>Fungi</taxon>
        <taxon>Dikarya</taxon>
        <taxon>Ascomycota</taxon>
        <taxon>Pezizomycotina</taxon>
        <taxon>Leotiomycetes</taxon>
        <taxon>Helotiales</taxon>
        <taxon>Hyaloscyphaceae</taxon>
        <taxon>Hyaloscypha</taxon>
        <taxon>Hyaloscypha variabilis</taxon>
    </lineage>
</organism>
<name>A0A2J6RI76_HYAVF</name>
<feature type="non-terminal residue" evidence="1">
    <location>
        <position position="1"/>
    </location>
</feature>
<reference evidence="1 2" key="1">
    <citation type="submission" date="2016-04" db="EMBL/GenBank/DDBJ databases">
        <title>A degradative enzymes factory behind the ericoid mycorrhizal symbiosis.</title>
        <authorList>
            <consortium name="DOE Joint Genome Institute"/>
            <person name="Martino E."/>
            <person name="Morin E."/>
            <person name="Grelet G."/>
            <person name="Kuo A."/>
            <person name="Kohler A."/>
            <person name="Daghino S."/>
            <person name="Barry K."/>
            <person name="Choi C."/>
            <person name="Cichocki N."/>
            <person name="Clum A."/>
            <person name="Copeland A."/>
            <person name="Hainaut M."/>
            <person name="Haridas S."/>
            <person name="Labutti K."/>
            <person name="Lindquist E."/>
            <person name="Lipzen A."/>
            <person name="Khouja H.-R."/>
            <person name="Murat C."/>
            <person name="Ohm R."/>
            <person name="Olson A."/>
            <person name="Spatafora J."/>
            <person name="Veneault-Fourrey C."/>
            <person name="Henrissat B."/>
            <person name="Grigoriev I."/>
            <person name="Martin F."/>
            <person name="Perotto S."/>
        </authorList>
    </citation>
    <scope>NUCLEOTIDE SEQUENCE [LARGE SCALE GENOMIC DNA]</scope>
    <source>
        <strain evidence="1 2">F</strain>
    </source>
</reference>
<dbReference type="AlphaFoldDB" id="A0A2J6RI76"/>
<proteinExistence type="predicted"/>
<dbReference type="EMBL" id="KZ613948">
    <property type="protein sequence ID" value="PMD38213.1"/>
    <property type="molecule type" value="Genomic_DNA"/>
</dbReference>
<dbReference type="OrthoDB" id="5287717at2759"/>